<dbReference type="GO" id="GO:0016787">
    <property type="term" value="F:hydrolase activity"/>
    <property type="evidence" value="ECO:0007669"/>
    <property type="project" value="UniProtKB-KW"/>
</dbReference>
<dbReference type="Pfam" id="PF13472">
    <property type="entry name" value="Lipase_GDSL_2"/>
    <property type="match status" value="1"/>
</dbReference>
<name>A0ABX8RFP1_NOCIO</name>
<feature type="domain" description="SGNH hydrolase-type esterase" evidence="1">
    <location>
        <begin position="38"/>
        <end position="210"/>
    </location>
</feature>
<dbReference type="EMBL" id="CP078145">
    <property type="protein sequence ID" value="QXN88433.1"/>
    <property type="molecule type" value="Genomic_DNA"/>
</dbReference>
<keyword evidence="2" id="KW-0378">Hydrolase</keyword>
<dbReference type="InterPro" id="IPR013830">
    <property type="entry name" value="SGNH_hydro"/>
</dbReference>
<keyword evidence="3" id="KW-1185">Reference proteome</keyword>
<sequence>MSDPLAQPILTEDTDPYCLDDRASDELLAGAPWRRYAVLGDSVAAGTGDPSPGYRTIPWADRVAAALRRVQPDLAYLNTGRLGAVTGEVVATQLDPVLRFEPDLVHVNCGANDLLQPEPDVRAIRANLDTICTAIGEIGARITMFTFVDVKIRPRRPALRARLQALIDLTDDVAACYDAILVDVSEHPARLRSNLLSADRMHFSMAGHAVLAAEMIKALSAQR</sequence>
<gene>
    <name evidence="2" type="ORF">KV110_22820</name>
</gene>
<dbReference type="CDD" id="cd01832">
    <property type="entry name" value="SGNH_hydrolase_like_1"/>
    <property type="match status" value="1"/>
</dbReference>
<dbReference type="PANTHER" id="PTHR43784">
    <property type="entry name" value="GDSL-LIKE LIPASE/ACYLHYDROLASE, PUTATIVE (AFU_ORTHOLOGUE AFUA_2G00820)-RELATED"/>
    <property type="match status" value="1"/>
</dbReference>
<evidence type="ECO:0000313" key="3">
    <source>
        <dbReference type="Proteomes" id="UP000694257"/>
    </source>
</evidence>
<dbReference type="RefSeq" id="WP_218469316.1">
    <property type="nucleotide sequence ID" value="NZ_BAABJN010000008.1"/>
</dbReference>
<reference evidence="2 3" key="1">
    <citation type="submission" date="2021-07" db="EMBL/GenBank/DDBJ databases">
        <title>Whole Genome Sequence of Nocardia Iowensis.</title>
        <authorList>
            <person name="Lamm A."/>
            <person name="Collins-Fairclough A.M."/>
            <person name="Bunk B."/>
            <person name="Sproer C."/>
        </authorList>
    </citation>
    <scope>NUCLEOTIDE SEQUENCE [LARGE SCALE GENOMIC DNA]</scope>
    <source>
        <strain evidence="2 3">NRRL 5646</strain>
    </source>
</reference>
<dbReference type="Proteomes" id="UP000694257">
    <property type="component" value="Chromosome"/>
</dbReference>
<dbReference type="PANTHER" id="PTHR43784:SF2">
    <property type="entry name" value="GDSL-LIKE LIPASE_ACYLHYDROLASE, PUTATIVE (AFU_ORTHOLOGUE AFUA_2G00820)-RELATED"/>
    <property type="match status" value="1"/>
</dbReference>
<protein>
    <submittedName>
        <fullName evidence="2">SGNH/GDSL hydrolase family protein</fullName>
    </submittedName>
</protein>
<evidence type="ECO:0000259" key="1">
    <source>
        <dbReference type="Pfam" id="PF13472"/>
    </source>
</evidence>
<dbReference type="InterPro" id="IPR053140">
    <property type="entry name" value="GDSL_Rv0518-like"/>
</dbReference>
<proteinExistence type="predicted"/>
<organism evidence="2 3">
    <name type="scientific">Nocardia iowensis</name>
    <dbReference type="NCBI Taxonomy" id="204891"/>
    <lineage>
        <taxon>Bacteria</taxon>
        <taxon>Bacillati</taxon>
        <taxon>Actinomycetota</taxon>
        <taxon>Actinomycetes</taxon>
        <taxon>Mycobacteriales</taxon>
        <taxon>Nocardiaceae</taxon>
        <taxon>Nocardia</taxon>
    </lineage>
</organism>
<accession>A0ABX8RFP1</accession>
<evidence type="ECO:0000313" key="2">
    <source>
        <dbReference type="EMBL" id="QXN88433.1"/>
    </source>
</evidence>